<dbReference type="PANTHER" id="PTHR43580:SF8">
    <property type="entry name" value="6-PHOSPHOGLUCONATE DEHYDROGENASE NADP-BINDING DOMAIN-CONTAINING PROTEIN-RELATED"/>
    <property type="match status" value="1"/>
</dbReference>
<sequence>MDSTGASQTSAETALSVGWIGLGSMGLAMAMNVQKHLKATGAPSLHYWNRTISKGKELGELGGIACEHAADVPRQCDITFISLSDDKTLTHIANSIATLGPSLSGKILVDTTTVHPSTTTAISTQLSALGASYIGAPVFGSTPVAAAGQVLIAIAGPEPALSTIAPLLRGVIARGVLRAGPDPAQALLLKTTSNMLTAGLTYLVAEAHTLAEKSGLPASVLEDLIEQNLGRGRGAPEQLGARD</sequence>
<comment type="caution">
    <text evidence="3">The sequence shown here is derived from an EMBL/GenBank/DDBJ whole genome shotgun (WGS) entry which is preliminary data.</text>
</comment>
<proteinExistence type="inferred from homology"/>
<reference evidence="3" key="1">
    <citation type="submission" date="2019-04" db="EMBL/GenBank/DDBJ databases">
        <title>Sequencing of skin fungus with MAO and IRED activity.</title>
        <authorList>
            <person name="Marsaioli A.J."/>
            <person name="Bonatto J.M.C."/>
            <person name="Reis Junior O."/>
        </authorList>
    </citation>
    <scope>NUCLEOTIDE SEQUENCE</scope>
    <source>
        <strain evidence="3">30M1</strain>
    </source>
</reference>
<dbReference type="SUPFAM" id="SSF48179">
    <property type="entry name" value="6-phosphogluconate dehydrogenase C-terminal domain-like"/>
    <property type="match status" value="1"/>
</dbReference>
<dbReference type="GO" id="GO:0050661">
    <property type="term" value="F:NADP binding"/>
    <property type="evidence" value="ECO:0007669"/>
    <property type="project" value="InterPro"/>
</dbReference>
<dbReference type="EMBL" id="SWKU01000050">
    <property type="protein sequence ID" value="KAF2993616.1"/>
    <property type="molecule type" value="Genomic_DNA"/>
</dbReference>
<dbReference type="InterPro" id="IPR051265">
    <property type="entry name" value="HIBADH-related_NP60_sf"/>
</dbReference>
<dbReference type="OrthoDB" id="435038at2759"/>
<organism evidence="3 4">
    <name type="scientific">Curvularia kusanoi</name>
    <name type="common">Cochliobolus kusanoi</name>
    <dbReference type="NCBI Taxonomy" id="90978"/>
    <lineage>
        <taxon>Eukaryota</taxon>
        <taxon>Fungi</taxon>
        <taxon>Dikarya</taxon>
        <taxon>Ascomycota</taxon>
        <taxon>Pezizomycotina</taxon>
        <taxon>Dothideomycetes</taxon>
        <taxon>Pleosporomycetidae</taxon>
        <taxon>Pleosporales</taxon>
        <taxon>Pleosporineae</taxon>
        <taxon>Pleosporaceae</taxon>
        <taxon>Curvularia</taxon>
    </lineage>
</organism>
<accession>A0A9P4T488</accession>
<dbReference type="Proteomes" id="UP000801428">
    <property type="component" value="Unassembled WGS sequence"/>
</dbReference>
<dbReference type="InterPro" id="IPR006115">
    <property type="entry name" value="6PGDH_NADP-bd"/>
</dbReference>
<dbReference type="SUPFAM" id="SSF51735">
    <property type="entry name" value="NAD(P)-binding Rossmann-fold domains"/>
    <property type="match status" value="1"/>
</dbReference>
<dbReference type="Gene3D" id="1.10.1040.10">
    <property type="entry name" value="N-(1-d-carboxylethyl)-l-norvaline Dehydrogenase, domain 2"/>
    <property type="match status" value="1"/>
</dbReference>
<dbReference type="InterPro" id="IPR013328">
    <property type="entry name" value="6PGD_dom2"/>
</dbReference>
<dbReference type="PANTHER" id="PTHR43580">
    <property type="entry name" value="OXIDOREDUCTASE GLYR1-RELATED"/>
    <property type="match status" value="1"/>
</dbReference>
<evidence type="ECO:0000256" key="1">
    <source>
        <dbReference type="ARBA" id="ARBA00007598"/>
    </source>
</evidence>
<feature type="domain" description="6-phosphogluconate dehydrogenase NADP-binding" evidence="2">
    <location>
        <begin position="17"/>
        <end position="170"/>
    </location>
</feature>
<keyword evidence="4" id="KW-1185">Reference proteome</keyword>
<gene>
    <name evidence="3" type="ORF">E8E13_002039</name>
</gene>
<dbReference type="Pfam" id="PF03446">
    <property type="entry name" value="NAD_binding_2"/>
    <property type="match status" value="1"/>
</dbReference>
<dbReference type="InterPro" id="IPR036291">
    <property type="entry name" value="NAD(P)-bd_dom_sf"/>
</dbReference>
<comment type="similarity">
    <text evidence="1">Belongs to the HIBADH-related family. NP60 subfamily.</text>
</comment>
<dbReference type="Gene3D" id="3.40.50.720">
    <property type="entry name" value="NAD(P)-binding Rossmann-like Domain"/>
    <property type="match status" value="1"/>
</dbReference>
<name>A0A9P4T488_CURKU</name>
<evidence type="ECO:0000313" key="3">
    <source>
        <dbReference type="EMBL" id="KAF2993616.1"/>
    </source>
</evidence>
<protein>
    <recommendedName>
        <fullName evidence="2">6-phosphogluconate dehydrogenase NADP-binding domain-containing protein</fullName>
    </recommendedName>
</protein>
<evidence type="ECO:0000313" key="4">
    <source>
        <dbReference type="Proteomes" id="UP000801428"/>
    </source>
</evidence>
<dbReference type="InterPro" id="IPR008927">
    <property type="entry name" value="6-PGluconate_DH-like_C_sf"/>
</dbReference>
<evidence type="ECO:0000259" key="2">
    <source>
        <dbReference type="Pfam" id="PF03446"/>
    </source>
</evidence>
<dbReference type="AlphaFoldDB" id="A0A9P4T488"/>